<gene>
    <name evidence="1" type="ORF">CFter6_0457</name>
</gene>
<dbReference type="Proteomes" id="UP000072421">
    <property type="component" value="Chromosome"/>
</dbReference>
<evidence type="ECO:0000313" key="1">
    <source>
        <dbReference type="EMBL" id="AMO93188.1"/>
    </source>
</evidence>
<accession>A0A127P679</accession>
<sequence length="340" mass="39887">MEYIYRYDSWSSHINMYGDMLRANWWSLKYRDSWKHQTLMEKEPTLAEGEAIFRISFWKDDTALYSASSPMLWSQLQVLQRVRADHSFFRSFIKEDDDCLPKTAWLFWCVTNRASDRKWSEQGISKKDIEVLDFDGEWKPFDQSEIMSPPDIRFGKLGFQPYHYLSNGTFPLTVYAASRLVEIDGEASLVFLLNHPVETHQRIYNDANAMQHVLDELLKRVGDFPIKNLRFFIFDDGEKTFDHVHLAEVPMKGEWRLQRVAAKLFGFIPITLTNGYKYTIRLDDRKIIWHQGSGDLVGKILRAFHLEPQKQRIARYVNTVVAARDIAQSKKIISEEATAE</sequence>
<dbReference type="PATRIC" id="fig|158899.10.peg.460"/>
<name>A0A127P679_9BURK</name>
<organism evidence="1">
    <name type="scientific">Collimonas fungivorans</name>
    <dbReference type="NCBI Taxonomy" id="158899"/>
    <lineage>
        <taxon>Bacteria</taxon>
        <taxon>Pseudomonadati</taxon>
        <taxon>Pseudomonadota</taxon>
        <taxon>Betaproteobacteria</taxon>
        <taxon>Burkholderiales</taxon>
        <taxon>Oxalobacteraceae</taxon>
        <taxon>Collimonas</taxon>
    </lineage>
</organism>
<evidence type="ECO:0000313" key="2">
    <source>
        <dbReference type="Proteomes" id="UP000072421"/>
    </source>
</evidence>
<proteinExistence type="predicted"/>
<protein>
    <submittedName>
        <fullName evidence="1">Uncharacterized protein</fullName>
    </submittedName>
</protein>
<dbReference type="EMBL" id="CP013232">
    <property type="protein sequence ID" value="AMO93188.1"/>
    <property type="molecule type" value="Genomic_DNA"/>
</dbReference>
<dbReference type="AlphaFoldDB" id="A0A127P679"/>
<reference evidence="1 2" key="1">
    <citation type="submission" date="2015-11" db="EMBL/GenBank/DDBJ databases">
        <title>Exploring the genomic traits of fungus-feeding bacterial genus Collimonas.</title>
        <authorList>
            <person name="Song C."/>
            <person name="Schmidt R."/>
            <person name="de Jager V."/>
            <person name="Krzyzanowska D."/>
            <person name="Jongedijk E."/>
            <person name="Cankar K."/>
            <person name="Beekwilder J."/>
            <person name="van Veen A."/>
            <person name="de Boer W."/>
            <person name="van Veen J.A."/>
            <person name="Garbeva P."/>
        </authorList>
    </citation>
    <scope>NUCLEOTIDE SEQUENCE [LARGE SCALE GENOMIC DNA]</scope>
    <source>
        <strain evidence="1 2">Ter6</strain>
    </source>
</reference>